<proteinExistence type="predicted"/>
<dbReference type="PANTHER" id="PTHR33824">
    <property type="entry name" value="POLYKETIDE CYCLASE/DEHYDRASE AND LIPID TRANSPORT SUPERFAMILY PROTEIN"/>
    <property type="match status" value="1"/>
</dbReference>
<dbReference type="Pfam" id="PF03364">
    <property type="entry name" value="Polyketide_cyc"/>
    <property type="match status" value="1"/>
</dbReference>
<sequence length="151" mass="17264">MTQIIESIDVDVPVTMAYNQWTQFESFPNFLDEVESITQIDDTHLRWKVRVGMFTREFDAEITEQHPDERVAWRSIGGDTAHAGVVTFHKLSDTSSRVTVQIDWTPSDALEHLGSLVGAGTHAVKKDLRNFKEFIENTDRETGAWRGEVDR</sequence>
<dbReference type="Proteomes" id="UP001429745">
    <property type="component" value="Unassembled WGS sequence"/>
</dbReference>
<evidence type="ECO:0000313" key="2">
    <source>
        <dbReference type="EMBL" id="NLP82857.1"/>
    </source>
</evidence>
<reference evidence="2 3" key="1">
    <citation type="submission" date="2020-04" db="EMBL/GenBank/DDBJ databases">
        <title>CFH 90308 Microbacterium sp.</title>
        <authorList>
            <person name="Nie G."/>
            <person name="Ming H."/>
            <person name="Xia T."/>
        </authorList>
    </citation>
    <scope>NUCLEOTIDE SEQUENCE [LARGE SCALE GENOMIC DNA]</scope>
    <source>
        <strain evidence="2 3">CFH 90308</strain>
    </source>
</reference>
<protein>
    <submittedName>
        <fullName evidence="2">SRPBCC family protein</fullName>
    </submittedName>
</protein>
<dbReference type="RefSeq" id="WP_168911328.1">
    <property type="nucleotide sequence ID" value="NZ_JABACI010000001.1"/>
</dbReference>
<feature type="domain" description="Coenzyme Q-binding protein COQ10 START" evidence="1">
    <location>
        <begin position="10"/>
        <end position="131"/>
    </location>
</feature>
<name>A0ABX1K792_9MICO</name>
<organism evidence="2 3">
    <name type="scientific">Microbacterium salsuginis</name>
    <dbReference type="NCBI Taxonomy" id="2722803"/>
    <lineage>
        <taxon>Bacteria</taxon>
        <taxon>Bacillati</taxon>
        <taxon>Actinomycetota</taxon>
        <taxon>Actinomycetes</taxon>
        <taxon>Micrococcales</taxon>
        <taxon>Microbacteriaceae</taxon>
        <taxon>Microbacterium</taxon>
    </lineage>
</organism>
<gene>
    <name evidence="2" type="ORF">HF576_03270</name>
</gene>
<evidence type="ECO:0000313" key="3">
    <source>
        <dbReference type="Proteomes" id="UP001429745"/>
    </source>
</evidence>
<dbReference type="SUPFAM" id="SSF55961">
    <property type="entry name" value="Bet v1-like"/>
    <property type="match status" value="1"/>
</dbReference>
<dbReference type="CDD" id="cd07817">
    <property type="entry name" value="SRPBCC_8"/>
    <property type="match status" value="1"/>
</dbReference>
<evidence type="ECO:0000259" key="1">
    <source>
        <dbReference type="Pfam" id="PF03364"/>
    </source>
</evidence>
<comment type="caution">
    <text evidence="2">The sequence shown here is derived from an EMBL/GenBank/DDBJ whole genome shotgun (WGS) entry which is preliminary data.</text>
</comment>
<dbReference type="InterPro" id="IPR047137">
    <property type="entry name" value="ORF3"/>
</dbReference>
<keyword evidence="3" id="KW-1185">Reference proteome</keyword>
<dbReference type="EMBL" id="JABACI010000001">
    <property type="protein sequence ID" value="NLP82857.1"/>
    <property type="molecule type" value="Genomic_DNA"/>
</dbReference>
<accession>A0ABX1K792</accession>
<dbReference type="InterPro" id="IPR023393">
    <property type="entry name" value="START-like_dom_sf"/>
</dbReference>
<dbReference type="PANTHER" id="PTHR33824:SF7">
    <property type="entry name" value="POLYKETIDE CYCLASE_DEHYDRASE AND LIPID TRANSPORT SUPERFAMILY PROTEIN"/>
    <property type="match status" value="1"/>
</dbReference>
<dbReference type="InterPro" id="IPR005031">
    <property type="entry name" value="COQ10_START"/>
</dbReference>
<dbReference type="Gene3D" id="3.30.530.20">
    <property type="match status" value="1"/>
</dbReference>